<protein>
    <submittedName>
        <fullName evidence="2">Uncharacterized protein LOC142174280</fullName>
    </submittedName>
</protein>
<dbReference type="RefSeq" id="XP_075096168.1">
    <property type="nucleotide sequence ID" value="XM_075240067.1"/>
</dbReference>
<keyword evidence="1" id="KW-1185">Reference proteome</keyword>
<name>A0AC58TG16_TOBAC</name>
<dbReference type="Proteomes" id="UP000790787">
    <property type="component" value="Chromosome 20"/>
</dbReference>
<reference evidence="2" key="2">
    <citation type="submission" date="2025-08" db="UniProtKB">
        <authorList>
            <consortium name="RefSeq"/>
        </authorList>
    </citation>
    <scope>IDENTIFICATION</scope>
    <source>
        <tissue evidence="2">Leaf</tissue>
    </source>
</reference>
<evidence type="ECO:0000313" key="1">
    <source>
        <dbReference type="Proteomes" id="UP000790787"/>
    </source>
</evidence>
<sequence>MAAENPFAENQIVVESSHPLYLSPSDNPGTNLVFTLFDGTGYADWRKSMLISLSAKNKVGLINGRLLKPRDDSPYFELWARCNDMVMAWYGQSDVAQSFGLQKKLLETVQGSNDIATYFNNIKAIWDELNALDAKIPCTCVECTCEAKHKNKAIEERQKLVQFLMGLNETYTACRGNIMMMTPTPNIDKAYSLLLQEERQRYIQPTMNSPMDSSSFNASTQKFGQYSG</sequence>
<organism evidence="1 2">
    <name type="scientific">Nicotiana tabacum</name>
    <name type="common">Common tobacco</name>
    <dbReference type="NCBI Taxonomy" id="4097"/>
    <lineage>
        <taxon>Eukaryota</taxon>
        <taxon>Viridiplantae</taxon>
        <taxon>Streptophyta</taxon>
        <taxon>Embryophyta</taxon>
        <taxon>Tracheophyta</taxon>
        <taxon>Spermatophyta</taxon>
        <taxon>Magnoliopsida</taxon>
        <taxon>eudicotyledons</taxon>
        <taxon>Gunneridae</taxon>
        <taxon>Pentapetalae</taxon>
        <taxon>asterids</taxon>
        <taxon>lamiids</taxon>
        <taxon>Solanales</taxon>
        <taxon>Solanaceae</taxon>
        <taxon>Nicotianoideae</taxon>
        <taxon>Nicotianeae</taxon>
        <taxon>Nicotiana</taxon>
    </lineage>
</organism>
<proteinExistence type="predicted"/>
<accession>A0AC58TG16</accession>
<gene>
    <name evidence="2" type="primary">LOC142174280</name>
</gene>
<evidence type="ECO:0000313" key="2">
    <source>
        <dbReference type="RefSeq" id="XP_075096168.1"/>
    </source>
</evidence>
<reference evidence="1" key="1">
    <citation type="journal article" date="2014" name="Nat. Commun.">
        <title>The tobacco genome sequence and its comparison with those of tomato and potato.</title>
        <authorList>
            <person name="Sierro N."/>
            <person name="Battey J.N."/>
            <person name="Ouadi S."/>
            <person name="Bakaher N."/>
            <person name="Bovet L."/>
            <person name="Willig A."/>
            <person name="Goepfert S."/>
            <person name="Peitsch M.C."/>
            <person name="Ivanov N.V."/>
        </authorList>
    </citation>
    <scope>NUCLEOTIDE SEQUENCE [LARGE SCALE GENOMIC DNA]</scope>
</reference>